<keyword evidence="5 7" id="KW-0805">Transcription regulation</keyword>
<evidence type="ECO:0000256" key="1">
    <source>
        <dbReference type="ARBA" id="ARBA00022472"/>
    </source>
</evidence>
<dbReference type="GO" id="GO:0003723">
    <property type="term" value="F:RNA binding"/>
    <property type="evidence" value="ECO:0007669"/>
    <property type="project" value="UniProtKB-UniRule"/>
</dbReference>
<gene>
    <name evidence="7" type="primary">nusA</name>
    <name evidence="10" type="ORF">COW24_04910</name>
</gene>
<dbReference type="PANTHER" id="PTHR22648">
    <property type="entry name" value="TRANSCRIPTION TERMINATION FACTOR NUSA"/>
    <property type="match status" value="1"/>
</dbReference>
<dbReference type="Gene3D" id="2.40.50.140">
    <property type="entry name" value="Nucleic acid-binding proteins"/>
    <property type="match status" value="1"/>
</dbReference>
<dbReference type="CDD" id="cd04455">
    <property type="entry name" value="S1_NusA"/>
    <property type="match status" value="1"/>
</dbReference>
<dbReference type="InterPro" id="IPR004087">
    <property type="entry name" value="KH_dom"/>
</dbReference>
<evidence type="ECO:0000256" key="8">
    <source>
        <dbReference type="SAM" id="MobiDB-lite"/>
    </source>
</evidence>
<keyword evidence="1 7" id="KW-0806">Transcription termination</keyword>
<evidence type="ECO:0000256" key="7">
    <source>
        <dbReference type="HAMAP-Rule" id="MF_00945"/>
    </source>
</evidence>
<feature type="region of interest" description="Disordered" evidence="8">
    <location>
        <begin position="430"/>
        <end position="452"/>
    </location>
</feature>
<dbReference type="CDD" id="cd22529">
    <property type="entry name" value="KH-II_NusA_rpt2"/>
    <property type="match status" value="1"/>
</dbReference>
<dbReference type="InterPro" id="IPR025249">
    <property type="entry name" value="TF_NusA_KH_1st"/>
</dbReference>
<proteinExistence type="inferred from homology"/>
<dbReference type="SMART" id="SM00322">
    <property type="entry name" value="KH"/>
    <property type="match status" value="2"/>
</dbReference>
<feature type="domain" description="K Homology" evidence="9">
    <location>
        <begin position="350"/>
        <end position="447"/>
    </location>
</feature>
<dbReference type="Gene3D" id="3.30.300.20">
    <property type="match status" value="2"/>
</dbReference>
<dbReference type="InterPro" id="IPR013735">
    <property type="entry name" value="TF_NusA_N"/>
</dbReference>
<keyword evidence="6 7" id="KW-0804">Transcription</keyword>
<dbReference type="GO" id="GO:0003700">
    <property type="term" value="F:DNA-binding transcription factor activity"/>
    <property type="evidence" value="ECO:0007669"/>
    <property type="project" value="InterPro"/>
</dbReference>
<evidence type="ECO:0000259" key="9">
    <source>
        <dbReference type="SMART" id="SM00322"/>
    </source>
</evidence>
<keyword evidence="3 7" id="KW-0889">Transcription antitermination</keyword>
<dbReference type="AlphaFoldDB" id="A0A2M7H2S3"/>
<accession>A0A2M7H2S3</accession>
<comment type="subcellular location">
    <subcellularLocation>
        <location evidence="7">Cytoplasm</location>
    </subcellularLocation>
</comment>
<dbReference type="FunFam" id="3.30.300.20:FF:000002">
    <property type="entry name" value="Transcription termination/antitermination protein NusA"/>
    <property type="match status" value="1"/>
</dbReference>
<evidence type="ECO:0000256" key="3">
    <source>
        <dbReference type="ARBA" id="ARBA00022814"/>
    </source>
</evidence>
<dbReference type="SUPFAM" id="SSF54814">
    <property type="entry name" value="Prokaryotic type KH domain (KH-domain type II)"/>
    <property type="match status" value="2"/>
</dbReference>
<dbReference type="FunFam" id="3.30.300.20:FF:000005">
    <property type="entry name" value="Transcription termination/antitermination protein NusA"/>
    <property type="match status" value="1"/>
</dbReference>
<dbReference type="CDD" id="cd02134">
    <property type="entry name" value="KH-II_NusA_rpt1"/>
    <property type="match status" value="1"/>
</dbReference>
<dbReference type="HAMAP" id="MF_00945_B">
    <property type="entry name" value="NusA_B"/>
    <property type="match status" value="1"/>
</dbReference>
<keyword evidence="2 7" id="KW-0963">Cytoplasm</keyword>
<dbReference type="Pfam" id="PF13184">
    <property type="entry name" value="KH_NusA_1st"/>
    <property type="match status" value="1"/>
</dbReference>
<evidence type="ECO:0000256" key="2">
    <source>
        <dbReference type="ARBA" id="ARBA00022490"/>
    </source>
</evidence>
<evidence type="ECO:0000256" key="5">
    <source>
        <dbReference type="ARBA" id="ARBA00023015"/>
    </source>
</evidence>
<dbReference type="SUPFAM" id="SSF69705">
    <property type="entry name" value="Transcription factor NusA, N-terminal domain"/>
    <property type="match status" value="1"/>
</dbReference>
<sequence length="452" mass="49567">MAKSDLAQAIEQLCEEKNIPYEAVIDSIEAALAVAYRKESGNKMLNVRAEFNPDDGASQFFDVKTVTEDPSEEELEAVAAAEAEEQKIREERRVGRDDRRGSRHDEPREGEEEEEKRFNPKTDLGITQAKELKADAEVGDEMITELPLLDDFGRVAAQTAKQVIIQKLREAERQTLYDVYKDRVGEIVNATVHRVEGPMVYMDLGQATAMMPPAQRIRTENYSIGARFKVLLLSVEQGRRGPEIIASRSAAEMVEKLFETEVPEIGGGSIEIKGVAREAGSRTKIAVLSLADNIDPIGSCVGQRGARVQTVMNELGGEKIDIIEYNEEPVNYIVNALSPAKVISVQLDEEERVAKAFVAEDQLSLAIGKGGQNVRLAAKLTGWKIDVVNESGEDNGPVEKTDDSEEVTDEIATEASDETVVEVVDETVTGEELAADSEETPAVEEAASEDTK</sequence>
<dbReference type="SUPFAM" id="SSF50249">
    <property type="entry name" value="Nucleic acid-binding proteins"/>
    <property type="match status" value="1"/>
</dbReference>
<dbReference type="Pfam" id="PF26594">
    <property type="entry name" value="KH_NusA_2nd"/>
    <property type="match status" value="1"/>
</dbReference>
<dbReference type="Gene3D" id="3.30.1480.10">
    <property type="entry name" value="NusA, N-terminal domain"/>
    <property type="match status" value="1"/>
</dbReference>
<keyword evidence="4 7" id="KW-0694">RNA-binding</keyword>
<organism evidence="10 11">
    <name type="scientific">Candidatus Kerfeldbacteria bacterium CG15_BIG_FIL_POST_REV_8_21_14_020_45_12</name>
    <dbReference type="NCBI Taxonomy" id="2014247"/>
    <lineage>
        <taxon>Bacteria</taxon>
        <taxon>Candidatus Kerfeldiibacteriota</taxon>
    </lineage>
</organism>
<feature type="region of interest" description="Disordered" evidence="8">
    <location>
        <begin position="82"/>
        <end position="119"/>
    </location>
</feature>
<comment type="similarity">
    <text evidence="7">Belongs to the NusA family.</text>
</comment>
<dbReference type="InterPro" id="IPR058582">
    <property type="entry name" value="KH_NusA_2nd"/>
</dbReference>
<dbReference type="InterPro" id="IPR030842">
    <property type="entry name" value="TF_NusA_bacterial"/>
</dbReference>
<evidence type="ECO:0000313" key="10">
    <source>
        <dbReference type="EMBL" id="PIW36521.1"/>
    </source>
</evidence>
<comment type="function">
    <text evidence="7">Participates in both transcription termination and antitermination.</text>
</comment>
<dbReference type="InterPro" id="IPR012340">
    <property type="entry name" value="NA-bd_OB-fold"/>
</dbReference>
<dbReference type="PANTHER" id="PTHR22648:SF0">
    <property type="entry name" value="TRANSCRIPTION TERMINATION_ANTITERMINATION PROTEIN NUSA"/>
    <property type="match status" value="1"/>
</dbReference>
<evidence type="ECO:0000256" key="6">
    <source>
        <dbReference type="ARBA" id="ARBA00023163"/>
    </source>
</evidence>
<dbReference type="PROSITE" id="PS50084">
    <property type="entry name" value="KH_TYPE_1"/>
    <property type="match status" value="1"/>
</dbReference>
<feature type="domain" description="K Homology" evidence="9">
    <location>
        <begin position="279"/>
        <end position="342"/>
    </location>
</feature>
<dbReference type="GO" id="GO:0031564">
    <property type="term" value="P:transcription antitermination"/>
    <property type="evidence" value="ECO:0007669"/>
    <property type="project" value="UniProtKB-UniRule"/>
</dbReference>
<dbReference type="GO" id="GO:0005829">
    <property type="term" value="C:cytosol"/>
    <property type="evidence" value="ECO:0007669"/>
    <property type="project" value="TreeGrafter"/>
</dbReference>
<evidence type="ECO:0000256" key="4">
    <source>
        <dbReference type="ARBA" id="ARBA00022884"/>
    </source>
</evidence>
<dbReference type="Proteomes" id="UP000230292">
    <property type="component" value="Unassembled WGS sequence"/>
</dbReference>
<dbReference type="InterPro" id="IPR009019">
    <property type="entry name" value="KH_sf_prok-type"/>
</dbReference>
<evidence type="ECO:0000313" key="11">
    <source>
        <dbReference type="Proteomes" id="UP000230292"/>
    </source>
</evidence>
<protein>
    <recommendedName>
        <fullName evidence="7">Transcription termination/antitermination protein NusA</fullName>
    </recommendedName>
</protein>
<comment type="subunit">
    <text evidence="7">Monomer. Binds directly to the core enzyme of the DNA-dependent RNA polymerase and to nascent RNA.</text>
</comment>
<dbReference type="InterPro" id="IPR015946">
    <property type="entry name" value="KH_dom-like_a/b"/>
</dbReference>
<dbReference type="InterPro" id="IPR010213">
    <property type="entry name" value="TF_NusA"/>
</dbReference>
<feature type="compositionally biased region" description="Basic and acidic residues" evidence="8">
    <location>
        <begin position="84"/>
        <end position="107"/>
    </location>
</feature>
<dbReference type="EMBL" id="PFGC01000050">
    <property type="protein sequence ID" value="PIW36521.1"/>
    <property type="molecule type" value="Genomic_DNA"/>
</dbReference>
<name>A0A2M7H2S3_9BACT</name>
<dbReference type="GO" id="GO:0006353">
    <property type="term" value="P:DNA-templated transcription termination"/>
    <property type="evidence" value="ECO:0007669"/>
    <property type="project" value="UniProtKB-UniRule"/>
</dbReference>
<dbReference type="NCBIfam" id="TIGR01953">
    <property type="entry name" value="NusA"/>
    <property type="match status" value="1"/>
</dbReference>
<dbReference type="Pfam" id="PF08529">
    <property type="entry name" value="NusA_N"/>
    <property type="match status" value="2"/>
</dbReference>
<comment type="caution">
    <text evidence="10">The sequence shown here is derived from an EMBL/GenBank/DDBJ whole genome shotgun (WGS) entry which is preliminary data.</text>
</comment>
<dbReference type="InterPro" id="IPR036555">
    <property type="entry name" value="NusA_N_sf"/>
</dbReference>
<reference evidence="10 11" key="1">
    <citation type="submission" date="2017-09" db="EMBL/GenBank/DDBJ databases">
        <title>Depth-based differentiation of microbial function through sediment-hosted aquifers and enrichment of novel symbionts in the deep terrestrial subsurface.</title>
        <authorList>
            <person name="Probst A.J."/>
            <person name="Ladd B."/>
            <person name="Jarett J.K."/>
            <person name="Geller-Mcgrath D.E."/>
            <person name="Sieber C.M."/>
            <person name="Emerson J.B."/>
            <person name="Anantharaman K."/>
            <person name="Thomas B.C."/>
            <person name="Malmstrom R."/>
            <person name="Stieglmeier M."/>
            <person name="Klingl A."/>
            <person name="Woyke T."/>
            <person name="Ryan C.M."/>
            <person name="Banfield J.F."/>
        </authorList>
    </citation>
    <scope>NUCLEOTIDE SEQUENCE [LARGE SCALE GENOMIC DNA]</scope>
    <source>
        <strain evidence="10">CG15_BIG_FIL_POST_REV_8_21_14_020_45_12</strain>
    </source>
</reference>